<proteinExistence type="predicted"/>
<keyword evidence="1" id="KW-0732">Signal</keyword>
<reference evidence="4 5" key="1">
    <citation type="submission" date="2019-05" db="EMBL/GenBank/DDBJ databases">
        <title>Emergence of the Ug99 lineage of the wheat stem rust pathogen through somatic hybridization.</title>
        <authorList>
            <person name="Li F."/>
            <person name="Upadhyaya N.M."/>
            <person name="Sperschneider J."/>
            <person name="Matny O."/>
            <person name="Nguyen-Phuc H."/>
            <person name="Mago R."/>
            <person name="Raley C."/>
            <person name="Miller M.E."/>
            <person name="Silverstein K.A.T."/>
            <person name="Henningsen E."/>
            <person name="Hirsch C.D."/>
            <person name="Visser B."/>
            <person name="Pretorius Z.A."/>
            <person name="Steffenson B.J."/>
            <person name="Schwessinger B."/>
            <person name="Dodds P.N."/>
            <person name="Figueroa M."/>
        </authorList>
    </citation>
    <scope>NUCLEOTIDE SEQUENCE [LARGE SCALE GENOMIC DNA]</scope>
    <source>
        <strain evidence="2">21-0</strain>
        <strain evidence="3 5">Ug99</strain>
    </source>
</reference>
<dbReference type="Proteomes" id="UP000324748">
    <property type="component" value="Unassembled WGS sequence"/>
</dbReference>
<gene>
    <name evidence="2" type="ORF">PGT21_029614</name>
    <name evidence="3" type="ORF">PGTUg99_025457</name>
</gene>
<feature type="chain" id="PRO_5036137957" description="C2H2-type domain-containing protein" evidence="1">
    <location>
        <begin position="21"/>
        <end position="150"/>
    </location>
</feature>
<dbReference type="Proteomes" id="UP000325313">
    <property type="component" value="Unassembled WGS sequence"/>
</dbReference>
<evidence type="ECO:0000313" key="5">
    <source>
        <dbReference type="Proteomes" id="UP000325313"/>
    </source>
</evidence>
<protein>
    <recommendedName>
        <fullName evidence="6">C2H2-type domain-containing protein</fullName>
    </recommendedName>
</protein>
<accession>A0A5B0Q4H7</accession>
<organism evidence="3 5">
    <name type="scientific">Puccinia graminis f. sp. tritici</name>
    <dbReference type="NCBI Taxonomy" id="56615"/>
    <lineage>
        <taxon>Eukaryota</taxon>
        <taxon>Fungi</taxon>
        <taxon>Dikarya</taxon>
        <taxon>Basidiomycota</taxon>
        <taxon>Pucciniomycotina</taxon>
        <taxon>Pucciniomycetes</taxon>
        <taxon>Pucciniales</taxon>
        <taxon>Pucciniaceae</taxon>
        <taxon>Puccinia</taxon>
    </lineage>
</organism>
<evidence type="ECO:0008006" key="6">
    <source>
        <dbReference type="Google" id="ProtNLM"/>
    </source>
</evidence>
<dbReference type="EMBL" id="VDEP01000306">
    <property type="protein sequence ID" value="KAA1108038.1"/>
    <property type="molecule type" value="Genomic_DNA"/>
</dbReference>
<evidence type="ECO:0000313" key="3">
    <source>
        <dbReference type="EMBL" id="KAA1108038.1"/>
    </source>
</evidence>
<dbReference type="EMBL" id="VSWC01000067">
    <property type="protein sequence ID" value="KAA1096824.1"/>
    <property type="molecule type" value="Genomic_DNA"/>
</dbReference>
<sequence length="150" mass="16412">MVPRTLVLCVFMAFITASTASSSAGCAKYDCGKLAYQFKADNVVYHEEARCGEPTPEGPNPSCQVICLKNYYRCGGCGNVTYKNRKNSKEHKRGCSHTTRRLFTPESQESTAAASIYGASSSGEGPSYVEIAGGHKIQYFQFFREKPPSP</sequence>
<dbReference type="PROSITE" id="PS51257">
    <property type="entry name" value="PROKAR_LIPOPROTEIN"/>
    <property type="match status" value="1"/>
</dbReference>
<evidence type="ECO:0000313" key="4">
    <source>
        <dbReference type="Proteomes" id="UP000324748"/>
    </source>
</evidence>
<evidence type="ECO:0000313" key="2">
    <source>
        <dbReference type="EMBL" id="KAA1096824.1"/>
    </source>
</evidence>
<feature type="signal peptide" evidence="1">
    <location>
        <begin position="1"/>
        <end position="20"/>
    </location>
</feature>
<comment type="caution">
    <text evidence="3">The sequence shown here is derived from an EMBL/GenBank/DDBJ whole genome shotgun (WGS) entry which is preliminary data.</text>
</comment>
<name>A0A5B0Q4H7_PUCGR</name>
<keyword evidence="4" id="KW-1185">Reference proteome</keyword>
<dbReference type="AlphaFoldDB" id="A0A5B0Q4H7"/>
<evidence type="ECO:0000256" key="1">
    <source>
        <dbReference type="SAM" id="SignalP"/>
    </source>
</evidence>